<feature type="compositionally biased region" description="Basic and acidic residues" evidence="4">
    <location>
        <begin position="13"/>
        <end position="24"/>
    </location>
</feature>
<keyword evidence="3" id="KW-0804">Transcription</keyword>
<gene>
    <name evidence="7" type="ORF">JOF55_002079</name>
</gene>
<feature type="region of interest" description="Disordered" evidence="4">
    <location>
        <begin position="1"/>
        <end position="54"/>
    </location>
</feature>
<feature type="domain" description="IclR-ED" evidence="6">
    <location>
        <begin position="116"/>
        <end position="257"/>
    </location>
</feature>
<comment type="caution">
    <text evidence="7">The sequence shown here is derived from an EMBL/GenBank/DDBJ whole genome shotgun (WGS) entry which is preliminary data.</text>
</comment>
<dbReference type="PANTHER" id="PTHR30136:SF24">
    <property type="entry name" value="HTH-TYPE TRANSCRIPTIONAL REPRESSOR ALLR"/>
    <property type="match status" value="1"/>
</dbReference>
<dbReference type="InterPro" id="IPR036390">
    <property type="entry name" value="WH_DNA-bd_sf"/>
</dbReference>
<keyword evidence="2 7" id="KW-0238">DNA-binding</keyword>
<dbReference type="Gene3D" id="1.10.10.10">
    <property type="entry name" value="Winged helix-like DNA-binding domain superfamily/Winged helix DNA-binding domain"/>
    <property type="match status" value="1"/>
</dbReference>
<evidence type="ECO:0000256" key="4">
    <source>
        <dbReference type="SAM" id="MobiDB-lite"/>
    </source>
</evidence>
<dbReference type="GO" id="GO:0003700">
    <property type="term" value="F:DNA-binding transcription factor activity"/>
    <property type="evidence" value="ECO:0007669"/>
    <property type="project" value="TreeGrafter"/>
</dbReference>
<evidence type="ECO:0000256" key="1">
    <source>
        <dbReference type="ARBA" id="ARBA00023015"/>
    </source>
</evidence>
<reference evidence="7" key="1">
    <citation type="submission" date="2023-07" db="EMBL/GenBank/DDBJ databases">
        <title>Sequencing the genomes of 1000 actinobacteria strains.</title>
        <authorList>
            <person name="Klenk H.-P."/>
        </authorList>
    </citation>
    <scope>NUCLEOTIDE SEQUENCE</scope>
    <source>
        <strain evidence="7">DSM 45977</strain>
    </source>
</reference>
<dbReference type="Pfam" id="PF01614">
    <property type="entry name" value="IclR_C"/>
    <property type="match status" value="1"/>
</dbReference>
<dbReference type="EMBL" id="JAVDXW010000001">
    <property type="protein sequence ID" value="MDR7301898.1"/>
    <property type="molecule type" value="Genomic_DNA"/>
</dbReference>
<dbReference type="AlphaFoldDB" id="A0AAE3ZDY4"/>
<evidence type="ECO:0000313" key="7">
    <source>
        <dbReference type="EMBL" id="MDR7301898.1"/>
    </source>
</evidence>
<dbReference type="InterPro" id="IPR036388">
    <property type="entry name" value="WH-like_DNA-bd_sf"/>
</dbReference>
<dbReference type="Pfam" id="PF09339">
    <property type="entry name" value="HTH_IclR"/>
    <property type="match status" value="1"/>
</dbReference>
<dbReference type="Proteomes" id="UP001180845">
    <property type="component" value="Unassembled WGS sequence"/>
</dbReference>
<dbReference type="PANTHER" id="PTHR30136">
    <property type="entry name" value="HELIX-TURN-HELIX TRANSCRIPTIONAL REGULATOR, ICLR FAMILY"/>
    <property type="match status" value="1"/>
</dbReference>
<evidence type="ECO:0000256" key="3">
    <source>
        <dbReference type="ARBA" id="ARBA00023163"/>
    </source>
</evidence>
<dbReference type="InterPro" id="IPR014757">
    <property type="entry name" value="Tscrpt_reg_IclR_C"/>
</dbReference>
<evidence type="ECO:0000313" key="8">
    <source>
        <dbReference type="Proteomes" id="UP001180845"/>
    </source>
</evidence>
<dbReference type="InterPro" id="IPR029016">
    <property type="entry name" value="GAF-like_dom_sf"/>
</dbReference>
<dbReference type="GO" id="GO:0045892">
    <property type="term" value="P:negative regulation of DNA-templated transcription"/>
    <property type="evidence" value="ECO:0007669"/>
    <property type="project" value="TreeGrafter"/>
</dbReference>
<dbReference type="SMART" id="SM00346">
    <property type="entry name" value="HTH_ICLR"/>
    <property type="match status" value="1"/>
</dbReference>
<keyword evidence="1" id="KW-0805">Transcription regulation</keyword>
<feature type="domain" description="HTH iclR-type" evidence="5">
    <location>
        <begin position="54"/>
        <end position="117"/>
    </location>
</feature>
<proteinExistence type="predicted"/>
<dbReference type="RefSeq" id="WP_310272971.1">
    <property type="nucleotide sequence ID" value="NZ_JAVDXW010000001.1"/>
</dbReference>
<keyword evidence="8" id="KW-1185">Reference proteome</keyword>
<name>A0AAE3ZDY4_9ACTN</name>
<dbReference type="InterPro" id="IPR005471">
    <property type="entry name" value="Tscrpt_reg_IclR_N"/>
</dbReference>
<dbReference type="Gene3D" id="3.30.450.40">
    <property type="match status" value="1"/>
</dbReference>
<dbReference type="GO" id="GO:0003677">
    <property type="term" value="F:DNA binding"/>
    <property type="evidence" value="ECO:0007669"/>
    <property type="project" value="UniProtKB-KW"/>
</dbReference>
<accession>A0AAE3ZDY4</accession>
<sequence>MSGRVPESSRTPWPDRTDRTDRSYRAGYADRSAGSTDGGREPEPAGTPQTKESSLTLDRGLNLLQAVAEADSAAPTISDLATAVGVSRAAVYRLLGPLQTRGLVRREGSRVRLGLGVLWLAGRVLPQLRFASLPALRELAEHIGATVHLTVADGNEAQAIAVVEPSWTSYHVSYRVGTRHPVHRGAAGRAIDLTEGGQRWVVSTGELQQGAYGIAAPVRAVPGLRASVGVIAMEPLSPDEVGPRVTATADAVADALR</sequence>
<evidence type="ECO:0000256" key="2">
    <source>
        <dbReference type="ARBA" id="ARBA00023125"/>
    </source>
</evidence>
<evidence type="ECO:0000259" key="6">
    <source>
        <dbReference type="PROSITE" id="PS51078"/>
    </source>
</evidence>
<dbReference type="InterPro" id="IPR050707">
    <property type="entry name" value="HTH_MetabolicPath_Reg"/>
</dbReference>
<organism evidence="7 8">
    <name type="scientific">Haloactinomyces albus</name>
    <dbReference type="NCBI Taxonomy" id="1352928"/>
    <lineage>
        <taxon>Bacteria</taxon>
        <taxon>Bacillati</taxon>
        <taxon>Actinomycetota</taxon>
        <taxon>Actinomycetes</taxon>
        <taxon>Actinopolysporales</taxon>
        <taxon>Actinopolysporaceae</taxon>
        <taxon>Haloactinomyces</taxon>
    </lineage>
</organism>
<evidence type="ECO:0000259" key="5">
    <source>
        <dbReference type="PROSITE" id="PS51077"/>
    </source>
</evidence>
<dbReference type="SUPFAM" id="SSF55781">
    <property type="entry name" value="GAF domain-like"/>
    <property type="match status" value="1"/>
</dbReference>
<dbReference type="PROSITE" id="PS51077">
    <property type="entry name" value="HTH_ICLR"/>
    <property type="match status" value="1"/>
</dbReference>
<protein>
    <submittedName>
        <fullName evidence="7">DNA-binding IclR family transcriptional regulator</fullName>
    </submittedName>
</protein>
<dbReference type="SUPFAM" id="SSF46785">
    <property type="entry name" value="Winged helix' DNA-binding domain"/>
    <property type="match status" value="1"/>
</dbReference>
<dbReference type="PROSITE" id="PS51078">
    <property type="entry name" value="ICLR_ED"/>
    <property type="match status" value="1"/>
</dbReference>